<feature type="compositionally biased region" description="Low complexity" evidence="4">
    <location>
        <begin position="28"/>
        <end position="44"/>
    </location>
</feature>
<comment type="caution">
    <text evidence="6">The sequence shown here is derived from an EMBL/GenBank/DDBJ whole genome shotgun (WGS) entry which is preliminary data.</text>
</comment>
<dbReference type="RefSeq" id="WP_041061570.1">
    <property type="nucleotide sequence ID" value="NZ_JXAL01000007.1"/>
</dbReference>
<evidence type="ECO:0000256" key="5">
    <source>
        <dbReference type="SAM" id="SignalP"/>
    </source>
</evidence>
<feature type="region of interest" description="Disordered" evidence="4">
    <location>
        <begin position="28"/>
        <end position="55"/>
    </location>
</feature>
<feature type="signal peptide" evidence="5">
    <location>
        <begin position="1"/>
        <end position="23"/>
    </location>
</feature>
<evidence type="ECO:0000256" key="1">
    <source>
        <dbReference type="ARBA" id="ARBA00008520"/>
    </source>
</evidence>
<keyword evidence="7" id="KW-1185">Reference proteome</keyword>
<evidence type="ECO:0008006" key="8">
    <source>
        <dbReference type="Google" id="ProtNLM"/>
    </source>
</evidence>
<organism evidence="6 7">
    <name type="scientific">Cohnella kolymensis</name>
    <dbReference type="NCBI Taxonomy" id="1590652"/>
    <lineage>
        <taxon>Bacteria</taxon>
        <taxon>Bacillati</taxon>
        <taxon>Bacillota</taxon>
        <taxon>Bacilli</taxon>
        <taxon>Bacillales</taxon>
        <taxon>Paenibacillaceae</taxon>
        <taxon>Cohnella</taxon>
    </lineage>
</organism>
<dbReference type="PROSITE" id="PS51257">
    <property type="entry name" value="PROKAR_LIPOPROTEIN"/>
    <property type="match status" value="1"/>
</dbReference>
<keyword evidence="3 5" id="KW-0732">Signal</keyword>
<dbReference type="Proteomes" id="UP000054526">
    <property type="component" value="Unassembled WGS sequence"/>
</dbReference>
<comment type="similarity">
    <text evidence="1">Belongs to the bacterial solute-binding protein 1 family.</text>
</comment>
<name>A0ABR5A658_9BACL</name>
<dbReference type="PANTHER" id="PTHR30061:SF50">
    <property type="entry name" value="MALTOSE_MALTODEXTRIN-BINDING PERIPLASMIC PROTEIN"/>
    <property type="match status" value="1"/>
</dbReference>
<dbReference type="InterPro" id="IPR006059">
    <property type="entry name" value="SBP"/>
</dbReference>
<gene>
    <name evidence="6" type="ORF">SD71_07220</name>
</gene>
<dbReference type="Pfam" id="PF01547">
    <property type="entry name" value="SBP_bac_1"/>
    <property type="match status" value="1"/>
</dbReference>
<dbReference type="PANTHER" id="PTHR30061">
    <property type="entry name" value="MALTOSE-BINDING PERIPLASMIC PROTEIN"/>
    <property type="match status" value="1"/>
</dbReference>
<dbReference type="SUPFAM" id="SSF53850">
    <property type="entry name" value="Periplasmic binding protein-like II"/>
    <property type="match status" value="1"/>
</dbReference>
<sequence>MARRSRLTAVLLAVVMMMTMVLAACGSNNESSSASNSAPPTGSAQQSGEKSEAPKENVQIDFWTLSLSPNFDDYINGRIKKFESENPNIKVKWTDIPYNSAENKLLTSIAGGNTPDVVNLNTVLALTLASKNALVDLNAEATEEQRSIYFEKMYNSTALGNSAYAFPWYLTGAVFMYNKKIYEEAGLDPNTPPKNWDEVVQQAKTIKEKTGKYSFVYTNHILADLRELGVPILNEDKTKVMINTPEVLKHAKWVKSLYDQELIPKDGVTGKYTYNIDQFQAGQMAMLMTGPQFLNRVKENAPDVYKNTGVAELPRLTQDGDIVTALMNVVIPKLSDSHKEAIAFANYITNDESQLEFAKVVNILPSTKQAAKDPFFTTEADDPESKAKVITAKQLDRAYDFTFGLNRENDIIKAFNDEWDKMLLGQQTPEEMIKAAEKSMQEKLDAINAEFK</sequence>
<evidence type="ECO:0000256" key="2">
    <source>
        <dbReference type="ARBA" id="ARBA00022448"/>
    </source>
</evidence>
<protein>
    <recommendedName>
        <fullName evidence="8">ABC transporter substrate-binding protein</fullName>
    </recommendedName>
</protein>
<evidence type="ECO:0000256" key="3">
    <source>
        <dbReference type="ARBA" id="ARBA00022729"/>
    </source>
</evidence>
<feature type="chain" id="PRO_5045084825" description="ABC transporter substrate-binding protein" evidence="5">
    <location>
        <begin position="24"/>
        <end position="452"/>
    </location>
</feature>
<dbReference type="EMBL" id="JXAL01000007">
    <property type="protein sequence ID" value="KIL36539.1"/>
    <property type="molecule type" value="Genomic_DNA"/>
</dbReference>
<proteinExistence type="inferred from homology"/>
<evidence type="ECO:0000313" key="6">
    <source>
        <dbReference type="EMBL" id="KIL36539.1"/>
    </source>
</evidence>
<evidence type="ECO:0000313" key="7">
    <source>
        <dbReference type="Proteomes" id="UP000054526"/>
    </source>
</evidence>
<evidence type="ECO:0000256" key="4">
    <source>
        <dbReference type="SAM" id="MobiDB-lite"/>
    </source>
</evidence>
<dbReference type="Gene3D" id="3.40.190.10">
    <property type="entry name" value="Periplasmic binding protein-like II"/>
    <property type="match status" value="2"/>
</dbReference>
<dbReference type="CDD" id="cd13585">
    <property type="entry name" value="PBP2_TMBP_like"/>
    <property type="match status" value="1"/>
</dbReference>
<reference evidence="6 7" key="1">
    <citation type="submission" date="2014-12" db="EMBL/GenBank/DDBJ databases">
        <title>Draft genome sequence of Cohnella kolymensis strain B-2846.</title>
        <authorList>
            <person name="Karlyshev A.V."/>
            <person name="Kudryashova E.B."/>
        </authorList>
    </citation>
    <scope>NUCLEOTIDE SEQUENCE [LARGE SCALE GENOMIC DNA]</scope>
    <source>
        <strain evidence="6 7">VKM B-2846</strain>
    </source>
</reference>
<accession>A0ABR5A658</accession>
<keyword evidence="2" id="KW-0813">Transport</keyword>